<protein>
    <submittedName>
        <fullName evidence="1">DUF2993 domain-containing protein</fullName>
    </submittedName>
</protein>
<evidence type="ECO:0000313" key="2">
    <source>
        <dbReference type="Proteomes" id="UP001500622"/>
    </source>
</evidence>
<dbReference type="EMBL" id="BAABGN010000011">
    <property type="protein sequence ID" value="GAA4427445.1"/>
    <property type="molecule type" value="Genomic_DNA"/>
</dbReference>
<proteinExistence type="predicted"/>
<name>A0ABP8LFL2_9MICO</name>
<reference evidence="2" key="1">
    <citation type="journal article" date="2019" name="Int. J. Syst. Evol. Microbiol.">
        <title>The Global Catalogue of Microorganisms (GCM) 10K type strain sequencing project: providing services to taxonomists for standard genome sequencing and annotation.</title>
        <authorList>
            <consortium name="The Broad Institute Genomics Platform"/>
            <consortium name="The Broad Institute Genome Sequencing Center for Infectious Disease"/>
            <person name="Wu L."/>
            <person name="Ma J."/>
        </authorList>
    </citation>
    <scope>NUCLEOTIDE SEQUENCE [LARGE SCALE GENOMIC DNA]</scope>
    <source>
        <strain evidence="2">JCM 17810</strain>
    </source>
</reference>
<organism evidence="1 2">
    <name type="scientific">Georgenia halophila</name>
    <dbReference type="NCBI Taxonomy" id="620889"/>
    <lineage>
        <taxon>Bacteria</taxon>
        <taxon>Bacillati</taxon>
        <taxon>Actinomycetota</taxon>
        <taxon>Actinomycetes</taxon>
        <taxon>Micrococcales</taxon>
        <taxon>Bogoriellaceae</taxon>
        <taxon>Georgenia</taxon>
    </lineage>
</organism>
<sequence>MSRITTRPGRRGRRIVVAAALVLLLVVAAWAADRVLHARTEERVAGQLAGSLDLAEEPRIAVEGFPFLTQVAAGELDSVRAEVDAVVLDETAGVDGLMLREVSGHARGVTVQAPSVVDRLELTGTLPDASVEALVQREHPGVSVRTDTDGLRLSTELMGIDLALRAEPAVTDAGVVVRVVEAELGGATVERSTLAAVVPDGLLETEIDVGELPLGLRLVGVEPVDGGLRLRLTGEDVTLEE</sequence>
<dbReference type="RefSeq" id="WP_345216822.1">
    <property type="nucleotide sequence ID" value="NZ_BAABGN010000011.1"/>
</dbReference>
<gene>
    <name evidence="1" type="ORF">GCM10023169_27430</name>
</gene>
<accession>A0ABP8LFL2</accession>
<dbReference type="InterPro" id="IPR021373">
    <property type="entry name" value="DUF2993"/>
</dbReference>
<dbReference type="Pfam" id="PF11209">
    <property type="entry name" value="LmeA"/>
    <property type="match status" value="1"/>
</dbReference>
<dbReference type="Proteomes" id="UP001500622">
    <property type="component" value="Unassembled WGS sequence"/>
</dbReference>
<evidence type="ECO:0000313" key="1">
    <source>
        <dbReference type="EMBL" id="GAA4427445.1"/>
    </source>
</evidence>
<comment type="caution">
    <text evidence="1">The sequence shown here is derived from an EMBL/GenBank/DDBJ whole genome shotgun (WGS) entry which is preliminary data.</text>
</comment>
<keyword evidence="2" id="KW-1185">Reference proteome</keyword>